<dbReference type="Pfam" id="PF00106">
    <property type="entry name" value="adh_short"/>
    <property type="match status" value="1"/>
</dbReference>
<dbReference type="PRINTS" id="PR00080">
    <property type="entry name" value="SDRFAMILY"/>
</dbReference>
<name>A0A068NVU8_FIMGI</name>
<gene>
    <name evidence="4" type="ORF">OP10G_4270</name>
</gene>
<evidence type="ECO:0000313" key="5">
    <source>
        <dbReference type="Proteomes" id="UP000027982"/>
    </source>
</evidence>
<comment type="similarity">
    <text evidence="1 3">Belongs to the short-chain dehydrogenases/reductases (SDR) family.</text>
</comment>
<dbReference type="SUPFAM" id="SSF51735">
    <property type="entry name" value="NAD(P)-binding Rossmann-fold domains"/>
    <property type="match status" value="1"/>
</dbReference>
<dbReference type="Gene3D" id="3.40.50.720">
    <property type="entry name" value="NAD(P)-binding Rossmann-like Domain"/>
    <property type="match status" value="1"/>
</dbReference>
<dbReference type="Proteomes" id="UP000027982">
    <property type="component" value="Chromosome"/>
</dbReference>
<keyword evidence="2" id="KW-0560">Oxidoreductase</keyword>
<organism evidence="4 5">
    <name type="scientific">Fimbriimonas ginsengisoli Gsoil 348</name>
    <dbReference type="NCBI Taxonomy" id="661478"/>
    <lineage>
        <taxon>Bacteria</taxon>
        <taxon>Bacillati</taxon>
        <taxon>Armatimonadota</taxon>
        <taxon>Fimbriimonadia</taxon>
        <taxon>Fimbriimonadales</taxon>
        <taxon>Fimbriimonadaceae</taxon>
        <taxon>Fimbriimonas</taxon>
    </lineage>
</organism>
<evidence type="ECO:0000313" key="4">
    <source>
        <dbReference type="EMBL" id="AIE87638.1"/>
    </source>
</evidence>
<dbReference type="EMBL" id="CP007139">
    <property type="protein sequence ID" value="AIE87638.1"/>
    <property type="molecule type" value="Genomic_DNA"/>
</dbReference>
<reference evidence="4 5" key="1">
    <citation type="journal article" date="2014" name="PLoS ONE">
        <title>The first complete genome sequence of the class fimbriimonadia in the phylum armatimonadetes.</title>
        <authorList>
            <person name="Hu Z.Y."/>
            <person name="Wang Y.Z."/>
            <person name="Im W.T."/>
            <person name="Wang S.Y."/>
            <person name="Zhao G.P."/>
            <person name="Zheng H.J."/>
            <person name="Quan Z.X."/>
        </authorList>
    </citation>
    <scope>NUCLEOTIDE SEQUENCE [LARGE SCALE GENOMIC DNA]</scope>
    <source>
        <strain evidence="4">Gsoil 348</strain>
    </source>
</reference>
<dbReference type="eggNOG" id="COG4221">
    <property type="taxonomic scope" value="Bacteria"/>
</dbReference>
<keyword evidence="5" id="KW-1185">Reference proteome</keyword>
<dbReference type="GO" id="GO:0016491">
    <property type="term" value="F:oxidoreductase activity"/>
    <property type="evidence" value="ECO:0007669"/>
    <property type="project" value="UniProtKB-KW"/>
</dbReference>
<proteinExistence type="inferred from homology"/>
<dbReference type="KEGG" id="fgi:OP10G_4270"/>
<accession>A0A068NVU8</accession>
<dbReference type="InterPro" id="IPR002347">
    <property type="entry name" value="SDR_fam"/>
</dbReference>
<protein>
    <submittedName>
        <fullName evidence="4">Short chain dehydrogenase</fullName>
    </submittedName>
</protein>
<dbReference type="STRING" id="661478.OP10G_4270"/>
<dbReference type="PANTHER" id="PTHR44196">
    <property type="entry name" value="DEHYDROGENASE/REDUCTASE SDR FAMILY MEMBER 7B"/>
    <property type="match status" value="1"/>
</dbReference>
<sequence>MDCIAGDLLDPKTSERVRDCLLYCWGLVHTTDRIVLVNSVGTAEFGPFVETSVDSIRAQIEVNSVAPLLLCHALLPHMLRVGGGDIVNISSVAALTTLANSAAYSAGKAALHSASKVLAAECRGRGVRITSLLLGATDTPLWDNQSFVPDRKEMISSRSVAETVRSILNMPADCYPDELLLTPPKGVL</sequence>
<evidence type="ECO:0000256" key="2">
    <source>
        <dbReference type="ARBA" id="ARBA00023002"/>
    </source>
</evidence>
<evidence type="ECO:0000256" key="1">
    <source>
        <dbReference type="ARBA" id="ARBA00006484"/>
    </source>
</evidence>
<dbReference type="CDD" id="cd05233">
    <property type="entry name" value="SDR_c"/>
    <property type="match status" value="1"/>
</dbReference>
<dbReference type="AlphaFoldDB" id="A0A068NVU8"/>
<dbReference type="GO" id="GO:0016020">
    <property type="term" value="C:membrane"/>
    <property type="evidence" value="ECO:0007669"/>
    <property type="project" value="TreeGrafter"/>
</dbReference>
<dbReference type="InterPro" id="IPR036291">
    <property type="entry name" value="NAD(P)-bd_dom_sf"/>
</dbReference>
<evidence type="ECO:0000256" key="3">
    <source>
        <dbReference type="RuleBase" id="RU000363"/>
    </source>
</evidence>
<dbReference type="PRINTS" id="PR00081">
    <property type="entry name" value="GDHRDH"/>
</dbReference>
<dbReference type="PANTHER" id="PTHR44196:SF1">
    <property type="entry name" value="DEHYDROGENASE_REDUCTASE SDR FAMILY MEMBER 7B"/>
    <property type="match status" value="1"/>
</dbReference>
<dbReference type="HOGENOM" id="CLU_1439149_0_0_0"/>